<comment type="caution">
    <text evidence="2">The sequence shown here is derived from an EMBL/GenBank/DDBJ whole genome shotgun (WGS) entry which is preliminary data.</text>
</comment>
<proteinExistence type="predicted"/>
<dbReference type="RefSeq" id="WP_290207473.1">
    <property type="nucleotide sequence ID" value="NZ_JASDDK010000005.1"/>
</dbReference>
<dbReference type="InterPro" id="IPR038725">
    <property type="entry name" value="YdaG_split_barrel_FMN-bd"/>
</dbReference>
<reference evidence="2 3" key="1">
    <citation type="journal article" date="2023" name="Int. J. Syst. Evol. Microbiol.">
        <title>Winogradskyella bathintestinalis sp. nov., isolated from the intestine of the deep-sea loosejaw dragonfish, Malacosteus niger.</title>
        <authorList>
            <person name="Uniacke-Lowe S."/>
            <person name="Johnson C.N."/>
            <person name="Stanton C."/>
            <person name="Hill C."/>
            <person name="Ross P."/>
        </authorList>
    </citation>
    <scope>NUCLEOTIDE SEQUENCE [LARGE SCALE GENOMIC DNA]</scope>
    <source>
        <strain evidence="2 3">APC 3343</strain>
    </source>
</reference>
<evidence type="ECO:0000313" key="2">
    <source>
        <dbReference type="EMBL" id="MDN3493571.1"/>
    </source>
</evidence>
<dbReference type="InterPro" id="IPR052917">
    <property type="entry name" value="Stress-Dev_Protein"/>
</dbReference>
<evidence type="ECO:0000259" key="1">
    <source>
        <dbReference type="Pfam" id="PF16242"/>
    </source>
</evidence>
<dbReference type="Pfam" id="PF16242">
    <property type="entry name" value="Pyrid_ox_like"/>
    <property type="match status" value="1"/>
</dbReference>
<dbReference type="InterPro" id="IPR012349">
    <property type="entry name" value="Split_barrel_FMN-bd"/>
</dbReference>
<dbReference type="Proteomes" id="UP001231197">
    <property type="component" value="Unassembled WGS sequence"/>
</dbReference>
<protein>
    <submittedName>
        <fullName evidence="2">Pyridoxamine 5'-phosphate oxidase family protein</fullName>
    </submittedName>
</protein>
<feature type="domain" description="General stress protein FMN-binding split barrel" evidence="1">
    <location>
        <begin position="2"/>
        <end position="90"/>
    </location>
</feature>
<gene>
    <name evidence="2" type="ORF">QMA06_12670</name>
</gene>
<dbReference type="Gene3D" id="2.30.110.10">
    <property type="entry name" value="Electron Transport, Fmn-binding Protein, Chain A"/>
    <property type="match status" value="1"/>
</dbReference>
<keyword evidence="3" id="KW-1185">Reference proteome</keyword>
<dbReference type="PANTHER" id="PTHR34818">
    <property type="entry name" value="PROTEIN BLI-3"/>
    <property type="match status" value="1"/>
</dbReference>
<organism evidence="2 3">
    <name type="scientific">Winogradskyella bathintestinalis</name>
    <dbReference type="NCBI Taxonomy" id="3035208"/>
    <lineage>
        <taxon>Bacteria</taxon>
        <taxon>Pseudomonadati</taxon>
        <taxon>Bacteroidota</taxon>
        <taxon>Flavobacteriia</taxon>
        <taxon>Flavobacteriales</taxon>
        <taxon>Flavobacteriaceae</taxon>
        <taxon>Winogradskyella</taxon>
    </lineage>
</organism>
<dbReference type="PANTHER" id="PTHR34818:SF1">
    <property type="entry name" value="PROTEIN BLI-3"/>
    <property type="match status" value="1"/>
</dbReference>
<name>A0ABT7ZXB1_9FLAO</name>
<dbReference type="SUPFAM" id="SSF50475">
    <property type="entry name" value="FMN-binding split barrel"/>
    <property type="match status" value="1"/>
</dbReference>
<sequence>MHNRLHLTYANQSDQEYLSIYGKAKITENRQKVDDLWSSFLKVWFSGKDDPNLALLCVTIEDAYYWDQKNNKAVTIFKMAKAAITGEKSDTSDKGTLNI</sequence>
<accession>A0ABT7ZXB1</accession>
<evidence type="ECO:0000313" key="3">
    <source>
        <dbReference type="Proteomes" id="UP001231197"/>
    </source>
</evidence>
<dbReference type="EMBL" id="JASDDK010000005">
    <property type="protein sequence ID" value="MDN3493571.1"/>
    <property type="molecule type" value="Genomic_DNA"/>
</dbReference>